<dbReference type="Gene3D" id="4.10.240.10">
    <property type="entry name" value="Zn(2)-C6 fungal-type DNA-binding domain"/>
    <property type="match status" value="1"/>
</dbReference>
<keyword evidence="2" id="KW-0479">Metal-binding</keyword>
<dbReference type="PROSITE" id="PS50048">
    <property type="entry name" value="ZN2_CY6_FUNGAL_2"/>
    <property type="match status" value="1"/>
</dbReference>
<feature type="region of interest" description="Disordered" evidence="6">
    <location>
        <begin position="717"/>
        <end position="744"/>
    </location>
</feature>
<evidence type="ECO:0000256" key="1">
    <source>
        <dbReference type="ARBA" id="ARBA00004123"/>
    </source>
</evidence>
<dbReference type="PANTHER" id="PTHR47338">
    <property type="entry name" value="ZN(II)2CYS6 TRANSCRIPTION FACTOR (EUROFUNG)-RELATED"/>
    <property type="match status" value="1"/>
</dbReference>
<comment type="subcellular location">
    <subcellularLocation>
        <location evidence="1">Nucleus</location>
    </subcellularLocation>
</comment>
<evidence type="ECO:0000259" key="7">
    <source>
        <dbReference type="PROSITE" id="PS50048"/>
    </source>
</evidence>
<dbReference type="CDD" id="cd00067">
    <property type="entry name" value="GAL4"/>
    <property type="match status" value="1"/>
</dbReference>
<dbReference type="InterPro" id="IPR001138">
    <property type="entry name" value="Zn2Cys6_DnaBD"/>
</dbReference>
<dbReference type="GO" id="GO:0003677">
    <property type="term" value="F:DNA binding"/>
    <property type="evidence" value="ECO:0007669"/>
    <property type="project" value="InterPro"/>
</dbReference>
<feature type="region of interest" description="Disordered" evidence="6">
    <location>
        <begin position="666"/>
        <end position="703"/>
    </location>
</feature>
<dbReference type="InterPro" id="IPR007219">
    <property type="entry name" value="XnlR_reg_dom"/>
</dbReference>
<feature type="domain" description="Zn(2)-C6 fungal-type" evidence="7">
    <location>
        <begin position="57"/>
        <end position="92"/>
    </location>
</feature>
<dbReference type="SMART" id="SM00066">
    <property type="entry name" value="GAL4"/>
    <property type="match status" value="1"/>
</dbReference>
<evidence type="ECO:0000256" key="4">
    <source>
        <dbReference type="ARBA" id="ARBA00023163"/>
    </source>
</evidence>
<organism evidence="8 9">
    <name type="scientific">Staphylotrichum tortipilum</name>
    <dbReference type="NCBI Taxonomy" id="2831512"/>
    <lineage>
        <taxon>Eukaryota</taxon>
        <taxon>Fungi</taxon>
        <taxon>Dikarya</taxon>
        <taxon>Ascomycota</taxon>
        <taxon>Pezizomycotina</taxon>
        <taxon>Sordariomycetes</taxon>
        <taxon>Sordariomycetidae</taxon>
        <taxon>Sordariales</taxon>
        <taxon>Chaetomiaceae</taxon>
        <taxon>Staphylotrichum</taxon>
    </lineage>
</organism>
<dbReference type="SUPFAM" id="SSF57701">
    <property type="entry name" value="Zn2/Cys6 DNA-binding domain"/>
    <property type="match status" value="1"/>
</dbReference>
<dbReference type="GO" id="GO:0008270">
    <property type="term" value="F:zinc ion binding"/>
    <property type="evidence" value="ECO:0007669"/>
    <property type="project" value="InterPro"/>
</dbReference>
<dbReference type="PANTHER" id="PTHR47338:SF5">
    <property type="entry name" value="ZN(II)2CYS6 TRANSCRIPTION FACTOR (EUROFUNG)"/>
    <property type="match status" value="1"/>
</dbReference>
<reference evidence="8" key="1">
    <citation type="journal article" date="2023" name="Mol. Phylogenet. Evol.">
        <title>Genome-scale phylogeny and comparative genomics of the fungal order Sordariales.</title>
        <authorList>
            <person name="Hensen N."/>
            <person name="Bonometti L."/>
            <person name="Westerberg I."/>
            <person name="Brannstrom I.O."/>
            <person name="Guillou S."/>
            <person name="Cros-Aarteil S."/>
            <person name="Calhoun S."/>
            <person name="Haridas S."/>
            <person name="Kuo A."/>
            <person name="Mondo S."/>
            <person name="Pangilinan J."/>
            <person name="Riley R."/>
            <person name="LaButti K."/>
            <person name="Andreopoulos B."/>
            <person name="Lipzen A."/>
            <person name="Chen C."/>
            <person name="Yan M."/>
            <person name="Daum C."/>
            <person name="Ng V."/>
            <person name="Clum A."/>
            <person name="Steindorff A."/>
            <person name="Ohm R.A."/>
            <person name="Martin F."/>
            <person name="Silar P."/>
            <person name="Natvig D.O."/>
            <person name="Lalanne C."/>
            <person name="Gautier V."/>
            <person name="Ament-Velasquez S.L."/>
            <person name="Kruys A."/>
            <person name="Hutchinson M.I."/>
            <person name="Powell A.J."/>
            <person name="Barry K."/>
            <person name="Miller A.N."/>
            <person name="Grigoriev I.V."/>
            <person name="Debuchy R."/>
            <person name="Gladieux P."/>
            <person name="Hiltunen Thoren M."/>
            <person name="Johannesson H."/>
        </authorList>
    </citation>
    <scope>NUCLEOTIDE SEQUENCE</scope>
    <source>
        <strain evidence="8">CBS 103.79</strain>
    </source>
</reference>
<evidence type="ECO:0000256" key="3">
    <source>
        <dbReference type="ARBA" id="ARBA00023015"/>
    </source>
</evidence>
<keyword evidence="3" id="KW-0805">Transcription regulation</keyword>
<accession>A0AAN6MQJ2</accession>
<dbReference type="CDD" id="cd12148">
    <property type="entry name" value="fungal_TF_MHR"/>
    <property type="match status" value="1"/>
</dbReference>
<feature type="compositionally biased region" description="Basic and acidic residues" evidence="6">
    <location>
        <begin position="344"/>
        <end position="355"/>
    </location>
</feature>
<evidence type="ECO:0000256" key="2">
    <source>
        <dbReference type="ARBA" id="ARBA00022723"/>
    </source>
</evidence>
<evidence type="ECO:0000256" key="5">
    <source>
        <dbReference type="ARBA" id="ARBA00023242"/>
    </source>
</evidence>
<keyword evidence="4" id="KW-0804">Transcription</keyword>
<dbReference type="GO" id="GO:0006351">
    <property type="term" value="P:DNA-templated transcription"/>
    <property type="evidence" value="ECO:0007669"/>
    <property type="project" value="InterPro"/>
</dbReference>
<feature type="region of interest" description="Disordered" evidence="6">
    <location>
        <begin position="342"/>
        <end position="362"/>
    </location>
</feature>
<dbReference type="EMBL" id="MU855374">
    <property type="protein sequence ID" value="KAK3905034.1"/>
    <property type="molecule type" value="Genomic_DNA"/>
</dbReference>
<evidence type="ECO:0000313" key="9">
    <source>
        <dbReference type="Proteomes" id="UP001303889"/>
    </source>
</evidence>
<gene>
    <name evidence="8" type="ORF">C8A05DRAFT_13136</name>
</gene>
<dbReference type="Pfam" id="PF04082">
    <property type="entry name" value="Fungal_trans"/>
    <property type="match status" value="1"/>
</dbReference>
<dbReference type="GO" id="GO:0000981">
    <property type="term" value="F:DNA-binding transcription factor activity, RNA polymerase II-specific"/>
    <property type="evidence" value="ECO:0007669"/>
    <property type="project" value="InterPro"/>
</dbReference>
<dbReference type="GO" id="GO:0005634">
    <property type="term" value="C:nucleus"/>
    <property type="evidence" value="ECO:0007669"/>
    <property type="project" value="UniProtKB-SubCell"/>
</dbReference>
<name>A0AAN6MQJ2_9PEZI</name>
<dbReference type="AlphaFoldDB" id="A0AAN6MQJ2"/>
<protein>
    <recommendedName>
        <fullName evidence="7">Zn(2)-C6 fungal-type domain-containing protein</fullName>
    </recommendedName>
</protein>
<evidence type="ECO:0000256" key="6">
    <source>
        <dbReference type="SAM" id="MobiDB-lite"/>
    </source>
</evidence>
<dbReference type="InterPro" id="IPR036864">
    <property type="entry name" value="Zn2-C6_fun-type_DNA-bd_sf"/>
</dbReference>
<sequence length="789" mass="87755">MEPPGPLPLPPPQVPPSLPPPTAMLTAPRPTDMPSEPPPPTVPLSGTPVIKRRAPIACRRCRRMRSKCLHDKAKPPCRSCQEAGLSANDCIFPIRGQPDEDREYRHPRMRADKTKKKDATKLRRESLDTSAIMRANLAMTASIANGAADEWELLPPLVEIIEAVDKFTRHYFQLGFIPKVLFPERLRNQHRSVSPFFLLSLLGISARLTPPLVERYGTAVRAAEIFMERASSLAQNELYKEPTLERCQAFYLLSIAQQGSGMKHKSSINMAISMRMATLMQLHREETYVIPSPTKELVIRAESARRTLWMLHSQDNLHSGPRSPVLLSASDITALLPSNEDDFANAREPKSRAALEDTPPAIENPPLVADEGRSLFASLIQAHHFWGAIYRRAIINNKSRRPWETDSEYAQMERRLTEWETGLPNDYRWSNLLLKGHKQEGQDLAYLGVTMTTRLCNIVIRKAYLHEIISDDKSDPELTSFWSDMAYKLFWNVNVLYEQIETQYADRSPEEGPGAQMAAFCVYTCGFLACYPLKFPKICPDPSVTRDAPIMVQRILNILAESKNIWPLASRWYDHLERFSKSPNAMTAGVEGSMADSREPIPHVLHPTPIRPPIKAIQPRIVSGPEEPKVVPSQAPNNMPMLSLPPQQQPTAAAVYADPNLRLPVPQLQAGAPAGPPPLQPPHSIGPHGQPPPPPQAVGPRQTTDGLGLLIEAFDTHHTPGTTAPMVPGTTAPPSGPVYDPHSGPPQYYPQPALAINDGYEHELGYYMSDGVPPVMQQSWASGGDMYGY</sequence>
<reference evidence="8" key="2">
    <citation type="submission" date="2023-05" db="EMBL/GenBank/DDBJ databases">
        <authorList>
            <consortium name="Lawrence Berkeley National Laboratory"/>
            <person name="Steindorff A."/>
            <person name="Hensen N."/>
            <person name="Bonometti L."/>
            <person name="Westerberg I."/>
            <person name="Brannstrom I.O."/>
            <person name="Guillou S."/>
            <person name="Cros-Aarteil S."/>
            <person name="Calhoun S."/>
            <person name="Haridas S."/>
            <person name="Kuo A."/>
            <person name="Mondo S."/>
            <person name="Pangilinan J."/>
            <person name="Riley R."/>
            <person name="Labutti K."/>
            <person name="Andreopoulos B."/>
            <person name="Lipzen A."/>
            <person name="Chen C."/>
            <person name="Yanf M."/>
            <person name="Daum C."/>
            <person name="Ng V."/>
            <person name="Clum A."/>
            <person name="Ohm R."/>
            <person name="Martin F."/>
            <person name="Silar P."/>
            <person name="Natvig D."/>
            <person name="Lalanne C."/>
            <person name="Gautier V."/>
            <person name="Ament-Velasquez S.L."/>
            <person name="Kruys A."/>
            <person name="Hutchinson M.I."/>
            <person name="Powell A.J."/>
            <person name="Barry K."/>
            <person name="Miller A.N."/>
            <person name="Grigoriev I.V."/>
            <person name="Debuchy R."/>
            <person name="Gladieux P."/>
            <person name="Thoren M.H."/>
            <person name="Johannesson H."/>
        </authorList>
    </citation>
    <scope>NUCLEOTIDE SEQUENCE</scope>
    <source>
        <strain evidence="8">CBS 103.79</strain>
    </source>
</reference>
<keyword evidence="5" id="KW-0539">Nucleus</keyword>
<evidence type="ECO:0000313" key="8">
    <source>
        <dbReference type="EMBL" id="KAK3905034.1"/>
    </source>
</evidence>
<dbReference type="InterPro" id="IPR050815">
    <property type="entry name" value="TF_fung"/>
</dbReference>
<feature type="region of interest" description="Disordered" evidence="6">
    <location>
        <begin position="1"/>
        <end position="48"/>
    </location>
</feature>
<proteinExistence type="predicted"/>
<keyword evidence="9" id="KW-1185">Reference proteome</keyword>
<feature type="region of interest" description="Disordered" evidence="6">
    <location>
        <begin position="98"/>
        <end position="125"/>
    </location>
</feature>
<comment type="caution">
    <text evidence="8">The sequence shown here is derived from an EMBL/GenBank/DDBJ whole genome shotgun (WGS) entry which is preliminary data.</text>
</comment>
<dbReference type="Proteomes" id="UP001303889">
    <property type="component" value="Unassembled WGS sequence"/>
</dbReference>
<feature type="compositionally biased region" description="Pro residues" evidence="6">
    <location>
        <begin position="1"/>
        <end position="22"/>
    </location>
</feature>